<dbReference type="GO" id="GO:0005829">
    <property type="term" value="C:cytosol"/>
    <property type="evidence" value="ECO:0007669"/>
    <property type="project" value="TreeGrafter"/>
</dbReference>
<dbReference type="EMBL" id="HACG01018819">
    <property type="protein sequence ID" value="CEK65684.1"/>
    <property type="molecule type" value="Transcribed_RNA"/>
</dbReference>
<feature type="compositionally biased region" description="Basic and acidic residues" evidence="1">
    <location>
        <begin position="1"/>
        <end position="18"/>
    </location>
</feature>
<evidence type="ECO:0000313" key="3">
    <source>
        <dbReference type="EMBL" id="CEK65684.1"/>
    </source>
</evidence>
<gene>
    <name evidence="3" type="primary">ORF55912</name>
</gene>
<feature type="non-terminal residue" evidence="3">
    <location>
        <position position="1"/>
    </location>
</feature>
<organism evidence="3">
    <name type="scientific">Arion vulgaris</name>
    <dbReference type="NCBI Taxonomy" id="1028688"/>
    <lineage>
        <taxon>Eukaryota</taxon>
        <taxon>Metazoa</taxon>
        <taxon>Spiralia</taxon>
        <taxon>Lophotrochozoa</taxon>
        <taxon>Mollusca</taxon>
        <taxon>Gastropoda</taxon>
        <taxon>Heterobranchia</taxon>
        <taxon>Euthyneura</taxon>
        <taxon>Panpulmonata</taxon>
        <taxon>Eupulmonata</taxon>
        <taxon>Stylommatophora</taxon>
        <taxon>Helicina</taxon>
        <taxon>Arionoidea</taxon>
        <taxon>Arionidae</taxon>
        <taxon>Arion</taxon>
    </lineage>
</organism>
<feature type="region of interest" description="Disordered" evidence="1">
    <location>
        <begin position="47"/>
        <end position="66"/>
    </location>
</feature>
<feature type="domain" description="Alpha/beta hydrolase fold-3" evidence="2">
    <location>
        <begin position="195"/>
        <end position="257"/>
    </location>
</feature>
<protein>
    <recommendedName>
        <fullName evidence="2">Alpha/beta hydrolase fold-3 domain-containing protein</fullName>
    </recommendedName>
</protein>
<name>A0A0B6ZAQ2_9EUPU</name>
<accession>A0A0B6ZAQ2</accession>
<dbReference type="PANTHER" id="PTHR23025:SF3">
    <property type="entry name" value="HORMONE-SENSITIVE LIPASE"/>
    <property type="match status" value="1"/>
</dbReference>
<evidence type="ECO:0000256" key="1">
    <source>
        <dbReference type="SAM" id="MobiDB-lite"/>
    </source>
</evidence>
<sequence>EQSSHRVDSEDIFSHKINSEQNRVTKRQNEVDGMKNSEIEHRKPMKPTSLNLDMTTNPSTLSKNVVSSTSSENVDDQKKQCPVIHPNISSEGLIVKRQLPTISSGHLLCQSSLPSSPTVSKSDGFLRHGSLPLLAPHFSPSIEISHHRTVSPSQVTLHQTTLHDGQKIGMIPSDFEKQNFIASSPLHTLRKAPVVNNPYMSPLLASDDLLRGLPMVSIVACHLDPLLDDSVMFARRLRNLQVPVNIHIVDDLPHGFLNFAMLSFEAKQAADLCARKLSEMLQHSNV</sequence>
<dbReference type="PANTHER" id="PTHR23025">
    <property type="entry name" value="TRIACYLGLYCEROL LIPASE"/>
    <property type="match status" value="1"/>
</dbReference>
<dbReference type="InterPro" id="IPR029058">
    <property type="entry name" value="AB_hydrolase_fold"/>
</dbReference>
<dbReference type="SUPFAM" id="SSF53474">
    <property type="entry name" value="alpha/beta-Hydrolases"/>
    <property type="match status" value="1"/>
</dbReference>
<feature type="compositionally biased region" description="Basic and acidic residues" evidence="1">
    <location>
        <begin position="27"/>
        <end position="41"/>
    </location>
</feature>
<dbReference type="AlphaFoldDB" id="A0A0B6ZAQ2"/>
<dbReference type="InterPro" id="IPR013094">
    <property type="entry name" value="AB_hydrolase_3"/>
</dbReference>
<dbReference type="GO" id="GO:0004806">
    <property type="term" value="F:triacylglycerol lipase activity"/>
    <property type="evidence" value="ECO:0007669"/>
    <property type="project" value="TreeGrafter"/>
</dbReference>
<dbReference type="GO" id="GO:0004771">
    <property type="term" value="F:sterol ester esterase activity"/>
    <property type="evidence" value="ECO:0007669"/>
    <property type="project" value="TreeGrafter"/>
</dbReference>
<reference evidence="3" key="1">
    <citation type="submission" date="2014-12" db="EMBL/GenBank/DDBJ databases">
        <title>Insight into the proteome of Arion vulgaris.</title>
        <authorList>
            <person name="Aradska J."/>
            <person name="Bulat T."/>
            <person name="Smidak R."/>
            <person name="Sarate P."/>
            <person name="Gangsoo J."/>
            <person name="Sialana F."/>
            <person name="Bilban M."/>
            <person name="Lubec G."/>
        </authorList>
    </citation>
    <scope>NUCLEOTIDE SEQUENCE</scope>
    <source>
        <tissue evidence="3">Skin</tissue>
    </source>
</reference>
<dbReference type="Pfam" id="PF07859">
    <property type="entry name" value="Abhydrolase_3"/>
    <property type="match status" value="1"/>
</dbReference>
<dbReference type="GO" id="GO:0019433">
    <property type="term" value="P:triglyceride catabolic process"/>
    <property type="evidence" value="ECO:0007669"/>
    <property type="project" value="TreeGrafter"/>
</dbReference>
<evidence type="ECO:0000259" key="2">
    <source>
        <dbReference type="Pfam" id="PF07859"/>
    </source>
</evidence>
<dbReference type="Gene3D" id="3.40.50.1820">
    <property type="entry name" value="alpha/beta hydrolase"/>
    <property type="match status" value="1"/>
</dbReference>
<proteinExistence type="predicted"/>
<feature type="region of interest" description="Disordered" evidence="1">
    <location>
        <begin position="1"/>
        <end position="41"/>
    </location>
</feature>
<feature type="compositionally biased region" description="Polar residues" evidence="1">
    <location>
        <begin position="48"/>
        <end position="66"/>
    </location>
</feature>